<dbReference type="AlphaFoldDB" id="A0A285HA51"/>
<dbReference type="GO" id="GO:0043190">
    <property type="term" value="C:ATP-binding cassette (ABC) transporter complex"/>
    <property type="evidence" value="ECO:0007669"/>
    <property type="project" value="TreeGrafter"/>
</dbReference>
<keyword evidence="8 10" id="KW-0472">Membrane</keyword>
<dbReference type="PANTHER" id="PTHR43553">
    <property type="entry name" value="HEAVY METAL TRANSPORTER"/>
    <property type="match status" value="1"/>
</dbReference>
<dbReference type="RefSeq" id="WP_097018142.1">
    <property type="nucleotide sequence ID" value="NZ_PVNB01000021.1"/>
</dbReference>
<keyword evidence="4 10" id="KW-1003">Cell membrane</keyword>
<reference evidence="13" key="1">
    <citation type="submission" date="2017-09" db="EMBL/GenBank/DDBJ databases">
        <authorList>
            <person name="Varghese N."/>
            <person name="Submissions S."/>
        </authorList>
    </citation>
    <scope>NUCLEOTIDE SEQUENCE [LARGE SCALE GENOMIC DNA]</scope>
    <source>
        <strain evidence="13">MSL47</strain>
    </source>
</reference>
<dbReference type="GO" id="GO:0005524">
    <property type="term" value="F:ATP binding"/>
    <property type="evidence" value="ECO:0007669"/>
    <property type="project" value="UniProtKB-UniRule"/>
</dbReference>
<dbReference type="NCBIfam" id="TIGR01166">
    <property type="entry name" value="cbiO"/>
    <property type="match status" value="1"/>
</dbReference>
<evidence type="ECO:0000256" key="4">
    <source>
        <dbReference type="ARBA" id="ARBA00022475"/>
    </source>
</evidence>
<dbReference type="STRING" id="1413210.U472_04470"/>
<dbReference type="InterPro" id="IPR003593">
    <property type="entry name" value="AAA+_ATPase"/>
</dbReference>
<evidence type="ECO:0000256" key="8">
    <source>
        <dbReference type="ARBA" id="ARBA00023136"/>
    </source>
</evidence>
<evidence type="ECO:0000256" key="2">
    <source>
        <dbReference type="ARBA" id="ARBA00005417"/>
    </source>
</evidence>
<dbReference type="SUPFAM" id="SSF52540">
    <property type="entry name" value="P-loop containing nucleoside triphosphate hydrolases"/>
    <property type="match status" value="1"/>
</dbReference>
<dbReference type="NCBIfam" id="NF010167">
    <property type="entry name" value="PRK13648.1"/>
    <property type="match status" value="1"/>
</dbReference>
<proteinExistence type="inferred from homology"/>
<dbReference type="GO" id="GO:0016887">
    <property type="term" value="F:ATP hydrolysis activity"/>
    <property type="evidence" value="ECO:0007669"/>
    <property type="project" value="InterPro"/>
</dbReference>
<keyword evidence="13" id="KW-1185">Reference proteome</keyword>
<comment type="subcellular location">
    <subcellularLocation>
        <location evidence="1 10">Cell membrane</location>
        <topology evidence="1 10">Peripheral membrane protein</topology>
    </subcellularLocation>
</comment>
<evidence type="ECO:0000313" key="13">
    <source>
        <dbReference type="Proteomes" id="UP000219573"/>
    </source>
</evidence>
<dbReference type="OrthoDB" id="9814634at2"/>
<dbReference type="Pfam" id="PF00005">
    <property type="entry name" value="ABC_tran"/>
    <property type="match status" value="1"/>
</dbReference>
<keyword evidence="3 10" id="KW-0813">Transport</keyword>
<evidence type="ECO:0000256" key="3">
    <source>
        <dbReference type="ARBA" id="ARBA00022448"/>
    </source>
</evidence>
<evidence type="ECO:0000256" key="9">
    <source>
        <dbReference type="ARBA" id="ARBA00025157"/>
    </source>
</evidence>
<dbReference type="FunFam" id="3.40.50.300:FF:000224">
    <property type="entry name" value="Energy-coupling factor transporter ATP-binding protein EcfA"/>
    <property type="match status" value="1"/>
</dbReference>
<dbReference type="InterPro" id="IPR027417">
    <property type="entry name" value="P-loop_NTPase"/>
</dbReference>
<evidence type="ECO:0000256" key="1">
    <source>
        <dbReference type="ARBA" id="ARBA00004202"/>
    </source>
</evidence>
<comment type="function">
    <text evidence="9">Probably part of an ABC transporter complex. Responsible for energy coupling to the transport system.</text>
</comment>
<comment type="similarity">
    <text evidence="2 10">Belongs to the ABC transporter superfamily.</text>
</comment>
<dbReference type="Proteomes" id="UP000219573">
    <property type="component" value="Unassembled WGS sequence"/>
</dbReference>
<dbReference type="NCBIfam" id="TIGR04520">
    <property type="entry name" value="ECF_ATPase_1"/>
    <property type="match status" value="1"/>
</dbReference>
<dbReference type="InterPro" id="IPR003439">
    <property type="entry name" value="ABC_transporter-like_ATP-bd"/>
</dbReference>
<dbReference type="CDD" id="cd03225">
    <property type="entry name" value="ABC_cobalt_CbiO_domain1"/>
    <property type="match status" value="1"/>
</dbReference>
<evidence type="ECO:0000256" key="6">
    <source>
        <dbReference type="ARBA" id="ARBA00022840"/>
    </source>
</evidence>
<dbReference type="PROSITE" id="PS00211">
    <property type="entry name" value="ABC_TRANSPORTER_1"/>
    <property type="match status" value="1"/>
</dbReference>
<dbReference type="PANTHER" id="PTHR43553:SF24">
    <property type="entry name" value="ENERGY-COUPLING FACTOR TRANSPORTER ATP-BINDING PROTEIN ECFA1"/>
    <property type="match status" value="1"/>
</dbReference>
<dbReference type="GO" id="GO:0042626">
    <property type="term" value="F:ATPase-coupled transmembrane transporter activity"/>
    <property type="evidence" value="ECO:0007669"/>
    <property type="project" value="TreeGrafter"/>
</dbReference>
<organism evidence="12 13">
    <name type="scientific">Orenia metallireducens</name>
    <dbReference type="NCBI Taxonomy" id="1413210"/>
    <lineage>
        <taxon>Bacteria</taxon>
        <taxon>Bacillati</taxon>
        <taxon>Bacillota</taxon>
        <taxon>Clostridia</taxon>
        <taxon>Halanaerobiales</taxon>
        <taxon>Halobacteroidaceae</taxon>
        <taxon>Orenia</taxon>
    </lineage>
</organism>
<evidence type="ECO:0000256" key="5">
    <source>
        <dbReference type="ARBA" id="ARBA00022741"/>
    </source>
</evidence>
<protein>
    <recommendedName>
        <fullName evidence="10">ABC transporter ATP-binding protein</fullName>
    </recommendedName>
</protein>
<keyword evidence="6 10" id="KW-0067">ATP-binding</keyword>
<sequence>MAVFLYQVGEKMGLIEVQDLYYKYNDSEEWVLNGINLDIKDGEFLVIVGHNGSGKSTLAKMLNGLLVPNQGTVDVNGDKTSDRDKIWDIRQQVGMVFQNPDNQLVANIVEEDIAFGPENLGLESSEIRKRVDNSLKAVAMEEFKRYAPHNLSGGQKQRVAIAGVLAMQPKCLVLDEPTAMLDPVGRKSVMDAIQKLNKGLGMTIVHITHFMTEAIQADRIIVMEEGKIVLEGTPRDIFSQVDKIKEYHLDVPQVTELAFKLHQQGLKISPDIFDIDRLVNKLCYLK</sequence>
<evidence type="ECO:0000259" key="11">
    <source>
        <dbReference type="PROSITE" id="PS50893"/>
    </source>
</evidence>
<dbReference type="GO" id="GO:0006824">
    <property type="term" value="P:cobalt ion transport"/>
    <property type="evidence" value="ECO:0007669"/>
    <property type="project" value="InterPro"/>
</dbReference>
<feature type="domain" description="ABC transporter" evidence="11">
    <location>
        <begin position="15"/>
        <end position="250"/>
    </location>
</feature>
<evidence type="ECO:0000256" key="7">
    <source>
        <dbReference type="ARBA" id="ARBA00022967"/>
    </source>
</evidence>
<dbReference type="SMART" id="SM00382">
    <property type="entry name" value="AAA"/>
    <property type="match status" value="1"/>
</dbReference>
<dbReference type="Gene3D" id="3.40.50.300">
    <property type="entry name" value="P-loop containing nucleotide triphosphate hydrolases"/>
    <property type="match status" value="1"/>
</dbReference>
<accession>A0A285HA51</accession>
<name>A0A285HA51_9FIRM</name>
<keyword evidence="5 10" id="KW-0547">Nucleotide-binding</keyword>
<dbReference type="InterPro" id="IPR017871">
    <property type="entry name" value="ABC_transporter-like_CS"/>
</dbReference>
<dbReference type="InterPro" id="IPR005876">
    <property type="entry name" value="Co_trans_ATP-bd"/>
</dbReference>
<dbReference type="InterPro" id="IPR030947">
    <property type="entry name" value="EcfA_1"/>
</dbReference>
<dbReference type="PROSITE" id="PS50893">
    <property type="entry name" value="ABC_TRANSPORTER_2"/>
    <property type="match status" value="1"/>
</dbReference>
<evidence type="ECO:0000313" key="12">
    <source>
        <dbReference type="EMBL" id="SNY31726.1"/>
    </source>
</evidence>
<dbReference type="InterPro" id="IPR015856">
    <property type="entry name" value="ABC_transpr_CbiO/EcfA_su"/>
</dbReference>
<gene>
    <name evidence="12" type="ORF">SAMN06265827_11552</name>
</gene>
<comment type="function">
    <text evidence="10">Part of an ABC transporter complex. Responsible for energy coupling to the transport system.</text>
</comment>
<dbReference type="EMBL" id="OBDZ01000015">
    <property type="protein sequence ID" value="SNY31726.1"/>
    <property type="molecule type" value="Genomic_DNA"/>
</dbReference>
<keyword evidence="7" id="KW-1278">Translocase</keyword>
<evidence type="ECO:0000256" key="10">
    <source>
        <dbReference type="RuleBase" id="RU364103"/>
    </source>
</evidence>
<dbReference type="InterPro" id="IPR050095">
    <property type="entry name" value="ECF_ABC_transporter_ATP-bd"/>
</dbReference>